<gene>
    <name evidence="2" type="ORF">DPM12_01840</name>
</gene>
<dbReference type="GO" id="GO:0004519">
    <property type="term" value="F:endonuclease activity"/>
    <property type="evidence" value="ECO:0007669"/>
    <property type="project" value="UniProtKB-KW"/>
</dbReference>
<evidence type="ECO:0000313" key="2">
    <source>
        <dbReference type="EMBL" id="RAW18826.1"/>
    </source>
</evidence>
<accession>A0A329R4G9</accession>
<evidence type="ECO:0000313" key="3">
    <source>
        <dbReference type="Proteomes" id="UP000250462"/>
    </source>
</evidence>
<dbReference type="RefSeq" id="WP_112256538.1">
    <property type="nucleotide sequence ID" value="NZ_QMIG01000001.1"/>
</dbReference>
<name>A0A329R4G9_9ACTN</name>
<dbReference type="InterPro" id="IPR029471">
    <property type="entry name" value="HNH_5"/>
</dbReference>
<dbReference type="AlphaFoldDB" id="A0A329R4G9"/>
<comment type="caution">
    <text evidence="2">The sequence shown here is derived from an EMBL/GenBank/DDBJ whole genome shotgun (WGS) entry which is preliminary data.</text>
</comment>
<feature type="domain" description="HNH nuclease" evidence="1">
    <location>
        <begin position="70"/>
        <end position="120"/>
    </location>
</feature>
<dbReference type="Proteomes" id="UP000250462">
    <property type="component" value="Unassembled WGS sequence"/>
</dbReference>
<proteinExistence type="predicted"/>
<dbReference type="PANTHER" id="PTHR33877:SF2">
    <property type="entry name" value="OS07G0170200 PROTEIN"/>
    <property type="match status" value="1"/>
</dbReference>
<dbReference type="InterPro" id="IPR003615">
    <property type="entry name" value="HNH_nuc"/>
</dbReference>
<dbReference type="Gene3D" id="1.10.30.50">
    <property type="match status" value="1"/>
</dbReference>
<dbReference type="PANTHER" id="PTHR33877">
    <property type="entry name" value="SLL1193 PROTEIN"/>
    <property type="match status" value="1"/>
</dbReference>
<keyword evidence="2" id="KW-0540">Nuclease</keyword>
<keyword evidence="2" id="KW-0378">Hydrolase</keyword>
<dbReference type="EMBL" id="QMIG01000001">
    <property type="protein sequence ID" value="RAW18826.1"/>
    <property type="molecule type" value="Genomic_DNA"/>
</dbReference>
<dbReference type="InterPro" id="IPR052892">
    <property type="entry name" value="NA-targeting_endonuclease"/>
</dbReference>
<dbReference type="SMART" id="SM00507">
    <property type="entry name" value="HNHc"/>
    <property type="match status" value="1"/>
</dbReference>
<keyword evidence="3" id="KW-1185">Reference proteome</keyword>
<dbReference type="OrthoDB" id="9802901at2"/>
<reference evidence="2 3" key="1">
    <citation type="submission" date="2018-06" db="EMBL/GenBank/DDBJ databases">
        <title>Phytoactinopolyspora halophila sp. nov., a novel halophilic actinomycete isolated from a saline soil in China.</title>
        <authorList>
            <person name="Tang S.-K."/>
        </authorList>
    </citation>
    <scope>NUCLEOTIDE SEQUENCE [LARGE SCALE GENOMIC DNA]</scope>
    <source>
        <strain evidence="2 3">YIM 96934</strain>
    </source>
</reference>
<evidence type="ECO:0000259" key="1">
    <source>
        <dbReference type="SMART" id="SM00507"/>
    </source>
</evidence>
<keyword evidence="2" id="KW-0255">Endonuclease</keyword>
<organism evidence="2 3">
    <name type="scientific">Phytoactinopolyspora halophila</name>
    <dbReference type="NCBI Taxonomy" id="1981511"/>
    <lineage>
        <taxon>Bacteria</taxon>
        <taxon>Bacillati</taxon>
        <taxon>Actinomycetota</taxon>
        <taxon>Actinomycetes</taxon>
        <taxon>Jiangellales</taxon>
        <taxon>Jiangellaceae</taxon>
        <taxon>Phytoactinopolyspora</taxon>
    </lineage>
</organism>
<protein>
    <submittedName>
        <fullName evidence="2">HNH endonuclease</fullName>
    </submittedName>
</protein>
<dbReference type="Pfam" id="PF14279">
    <property type="entry name" value="HNH_5"/>
    <property type="match status" value="1"/>
</dbReference>
<sequence>MQTLVLNASYEPLAVVSVRRAIVLVLTEKAVTEHADSDRVIRSATQEFPAPLVVRLLKFVRVPYRRRLPWSRNGVLDRDGRRCGYCGSRAESIDHVLPVSRGGAARSWFNTVAACLSCNQAKADRTPAEASMRLLVEPFEPKVQRALVLALGVRQTESLPDWLSDTLAGHTSARRAALAAS</sequence>